<evidence type="ECO:0000259" key="7">
    <source>
        <dbReference type="Pfam" id="PF23598"/>
    </source>
</evidence>
<dbReference type="InterPro" id="IPR041118">
    <property type="entry name" value="Rx_N"/>
</dbReference>
<feature type="domain" description="Disease resistance R13L4/SHOC-2-like LRR" evidence="7">
    <location>
        <begin position="556"/>
        <end position="880"/>
    </location>
</feature>
<accession>A0A1U8A929</accession>
<dbReference type="SUPFAM" id="SSF52540">
    <property type="entry name" value="P-loop containing nucleoside triphosphate hydrolases"/>
    <property type="match status" value="1"/>
</dbReference>
<sequence>MAETVVSLVAMKLTSLLEDEFSLLGGLKNELDEAKRELESIKSFLRDADKKIEVHGIRTWVAQVRDIAYDVEDVIDEFMYSMEGQHRGGSRFMRFLLNTIYLPKNLWTRHRIAKQLQGIRIRVQSVSDRSKRYGFDRMVEGEKHTYENGERRGHQGELSLFVQNEDIVGIEKNRDLLVGWLTDGEPRRTVISVVGMGGLGKTTLVAKSFNSQIVRRHFDCYAWVSVSQNYKIEQLLRRTIVEFDAKQELLPNNYLEAFDYKKLVETLINYLQEKRYVIVLDDVWRIDVWTSISVAFPENLCGSRILVTTRQQDVASSFGFGSHVHHLLPLQQSEAWALFCKKTFSDDPFNSCPPELEPLARTIVKKCEGLPLAIVAVGGLLSLKDHTELEWKKVKDSLNWELRDNPMLESVQSILSLSFNDLPYYLRHCFLYCSLFPEDYIMKRQRLVRLWIAAGFIQERRGIPKDVVAEAYLSELIRRNMLQVAVKDDVGMVEACRMHDLMRELALSASEEENFCTVHDGREAREDGNGKARHLSILNNDNTIQSSLSTASMPRLRSLFMFLTATVSPSWLPTLLSSFRLLRVLDLTGVPIETVPDDLFDELFNLRYLSFRETNIKKVPRSLGKLQRLETLDVRHTNVKSLPNGLAKLLNLQYLLMYQFIDRNYKTFNSISSIRAPTGIWKLANLRTLASIEANSKIIRLVGNLTQLKRFEITKLRAVDGAELCQSIQKMSHLLNLNMVALNENEPLQLEALSPAPPLLQTLRLSGYLEKVPRCLGTLRNLTRLCLRWSRLREDPLPSLQALPNLAFLQLVKAYNGPLLCFRGGWFLKLKGLTLWELSQLNCVIIEKGAMPCIQKLELTACAELKSLPQGIEYLQGLSQLYLQEVADELLWRLRGPEGLDRPLVDHVPHIRHYYQIGHEWLVERL</sequence>
<feature type="domain" description="Disease resistance N-terminal" evidence="5">
    <location>
        <begin position="5"/>
        <end position="88"/>
    </location>
</feature>
<dbReference type="Pfam" id="PF00931">
    <property type="entry name" value="NB-ARC"/>
    <property type="match status" value="1"/>
</dbReference>
<dbReference type="InterPro" id="IPR027417">
    <property type="entry name" value="P-loop_NTPase"/>
</dbReference>
<dbReference type="OrthoDB" id="598235at2759"/>
<gene>
    <name evidence="9" type="primary">LOC104601526</name>
</gene>
<evidence type="ECO:0000313" key="9">
    <source>
        <dbReference type="RefSeq" id="XP_010263181.1"/>
    </source>
</evidence>
<dbReference type="InterPro" id="IPR058922">
    <property type="entry name" value="WHD_DRP"/>
</dbReference>
<dbReference type="PANTHER" id="PTHR23155">
    <property type="entry name" value="DISEASE RESISTANCE PROTEIN RP"/>
    <property type="match status" value="1"/>
</dbReference>
<dbReference type="Gene3D" id="3.80.10.10">
    <property type="entry name" value="Ribonuclease Inhibitor"/>
    <property type="match status" value="1"/>
</dbReference>
<dbReference type="PRINTS" id="PR00364">
    <property type="entry name" value="DISEASERSIST"/>
</dbReference>
<dbReference type="eggNOG" id="KOG4658">
    <property type="taxonomic scope" value="Eukaryota"/>
</dbReference>
<evidence type="ECO:0000313" key="8">
    <source>
        <dbReference type="Proteomes" id="UP000189703"/>
    </source>
</evidence>
<dbReference type="Gene3D" id="3.40.50.300">
    <property type="entry name" value="P-loop containing nucleotide triphosphate hydrolases"/>
    <property type="match status" value="1"/>
</dbReference>
<dbReference type="STRING" id="4432.A0A1U8A929"/>
<evidence type="ECO:0000256" key="3">
    <source>
        <dbReference type="ARBA" id="ARBA00022821"/>
    </source>
</evidence>
<keyword evidence="1" id="KW-0677">Repeat</keyword>
<dbReference type="Pfam" id="PF23559">
    <property type="entry name" value="WHD_DRP"/>
    <property type="match status" value="1"/>
</dbReference>
<dbReference type="GeneID" id="104601526"/>
<dbReference type="FunFam" id="1.10.10.10:FF:000322">
    <property type="entry name" value="Probable disease resistance protein At1g63360"/>
    <property type="match status" value="1"/>
</dbReference>
<dbReference type="GO" id="GO:0043531">
    <property type="term" value="F:ADP binding"/>
    <property type="evidence" value="ECO:0007669"/>
    <property type="project" value="InterPro"/>
</dbReference>
<evidence type="ECO:0000256" key="1">
    <source>
        <dbReference type="ARBA" id="ARBA00022737"/>
    </source>
</evidence>
<dbReference type="AlphaFoldDB" id="A0A1U8A929"/>
<dbReference type="Proteomes" id="UP000189703">
    <property type="component" value="Unplaced"/>
</dbReference>
<organism evidence="8 9">
    <name type="scientific">Nelumbo nucifera</name>
    <name type="common">Sacred lotus</name>
    <dbReference type="NCBI Taxonomy" id="4432"/>
    <lineage>
        <taxon>Eukaryota</taxon>
        <taxon>Viridiplantae</taxon>
        <taxon>Streptophyta</taxon>
        <taxon>Embryophyta</taxon>
        <taxon>Tracheophyta</taxon>
        <taxon>Spermatophyta</taxon>
        <taxon>Magnoliopsida</taxon>
        <taxon>Proteales</taxon>
        <taxon>Nelumbonaceae</taxon>
        <taxon>Nelumbo</taxon>
    </lineage>
</organism>
<dbReference type="Pfam" id="PF18052">
    <property type="entry name" value="Rx_N"/>
    <property type="match status" value="1"/>
</dbReference>
<dbReference type="FunCoup" id="A0A1U8A929">
    <property type="interactions" value="426"/>
</dbReference>
<dbReference type="InterPro" id="IPR042197">
    <property type="entry name" value="Apaf_helical"/>
</dbReference>
<name>A0A1U8A929_NELNU</name>
<keyword evidence="2" id="KW-0547">Nucleotide-binding</keyword>
<evidence type="ECO:0000259" key="6">
    <source>
        <dbReference type="Pfam" id="PF23559"/>
    </source>
</evidence>
<dbReference type="InterPro" id="IPR055414">
    <property type="entry name" value="LRR_R13L4/SHOC2-like"/>
</dbReference>
<feature type="domain" description="Disease resistance protein winged helix" evidence="6">
    <location>
        <begin position="435"/>
        <end position="506"/>
    </location>
</feature>
<dbReference type="FunFam" id="3.40.50.300:FF:001091">
    <property type="entry name" value="Probable disease resistance protein At1g61300"/>
    <property type="match status" value="1"/>
</dbReference>
<dbReference type="InterPro" id="IPR002182">
    <property type="entry name" value="NB-ARC"/>
</dbReference>
<evidence type="ECO:0000259" key="4">
    <source>
        <dbReference type="Pfam" id="PF00931"/>
    </source>
</evidence>
<dbReference type="KEGG" id="nnu:104601526"/>
<keyword evidence="8" id="KW-1185">Reference proteome</keyword>
<dbReference type="InterPro" id="IPR044974">
    <property type="entry name" value="Disease_R_plants"/>
</dbReference>
<protein>
    <submittedName>
        <fullName evidence="9">Disease resistance protein RPM1-like</fullName>
    </submittedName>
</protein>
<dbReference type="InterPro" id="IPR032675">
    <property type="entry name" value="LRR_dom_sf"/>
</dbReference>
<dbReference type="CDD" id="cd14798">
    <property type="entry name" value="RX-CC_like"/>
    <property type="match status" value="1"/>
</dbReference>
<dbReference type="Gene3D" id="1.10.10.10">
    <property type="entry name" value="Winged helix-like DNA-binding domain superfamily/Winged helix DNA-binding domain"/>
    <property type="match status" value="1"/>
</dbReference>
<dbReference type="GO" id="GO:0051707">
    <property type="term" value="P:response to other organism"/>
    <property type="evidence" value="ECO:0007669"/>
    <property type="project" value="UniProtKB-ARBA"/>
</dbReference>
<dbReference type="GO" id="GO:0006952">
    <property type="term" value="P:defense response"/>
    <property type="evidence" value="ECO:0007669"/>
    <property type="project" value="UniProtKB-KW"/>
</dbReference>
<dbReference type="OMA" id="CYSEWEN"/>
<dbReference type="Gene3D" id="1.20.5.4130">
    <property type="match status" value="1"/>
</dbReference>
<keyword evidence="3" id="KW-0611">Plant defense</keyword>
<dbReference type="InterPro" id="IPR038005">
    <property type="entry name" value="RX-like_CC"/>
</dbReference>
<dbReference type="SUPFAM" id="SSF52058">
    <property type="entry name" value="L domain-like"/>
    <property type="match status" value="1"/>
</dbReference>
<dbReference type="Pfam" id="PF23598">
    <property type="entry name" value="LRR_14"/>
    <property type="match status" value="1"/>
</dbReference>
<feature type="domain" description="NB-ARC" evidence="4">
    <location>
        <begin position="172"/>
        <end position="345"/>
    </location>
</feature>
<dbReference type="RefSeq" id="XP_010263181.1">
    <property type="nucleotide sequence ID" value="XM_010264879.2"/>
</dbReference>
<dbReference type="Gene3D" id="1.10.8.430">
    <property type="entry name" value="Helical domain of apoptotic protease-activating factors"/>
    <property type="match status" value="1"/>
</dbReference>
<dbReference type="PANTHER" id="PTHR23155:SF1232">
    <property type="entry name" value="OS09G0270700 PROTEIN"/>
    <property type="match status" value="1"/>
</dbReference>
<dbReference type="InterPro" id="IPR036388">
    <property type="entry name" value="WH-like_DNA-bd_sf"/>
</dbReference>
<reference evidence="9" key="1">
    <citation type="submission" date="2025-08" db="UniProtKB">
        <authorList>
            <consortium name="RefSeq"/>
        </authorList>
    </citation>
    <scope>IDENTIFICATION</scope>
</reference>
<evidence type="ECO:0000259" key="5">
    <source>
        <dbReference type="Pfam" id="PF18052"/>
    </source>
</evidence>
<evidence type="ECO:0000256" key="2">
    <source>
        <dbReference type="ARBA" id="ARBA00022741"/>
    </source>
</evidence>
<proteinExistence type="predicted"/>